<evidence type="ECO:0000256" key="1">
    <source>
        <dbReference type="ARBA" id="ARBA00008172"/>
    </source>
</evidence>
<keyword evidence="2" id="KW-1277">Toxin-antitoxin system</keyword>
<dbReference type="NCBIfam" id="TIGR02116">
    <property type="entry name" value="toxin_Txe_YoeB"/>
    <property type="match status" value="1"/>
</dbReference>
<dbReference type="PANTHER" id="PTHR38039:SF1">
    <property type="entry name" value="TOXIN YOEB"/>
    <property type="match status" value="1"/>
</dbReference>
<dbReference type="InterPro" id="IPR009614">
    <property type="entry name" value="YoeB_toxin"/>
</dbReference>
<accession>A0A375CS32</accession>
<dbReference type="PANTHER" id="PTHR38039">
    <property type="entry name" value="TOXIN YOEB"/>
    <property type="match status" value="1"/>
</dbReference>
<gene>
    <name evidence="7" type="primary">yoeB</name>
    <name evidence="7" type="ORF">CBM2589_U20024</name>
</gene>
<dbReference type="SUPFAM" id="SSF143011">
    <property type="entry name" value="RelE-like"/>
    <property type="match status" value="1"/>
</dbReference>
<evidence type="ECO:0000256" key="2">
    <source>
        <dbReference type="ARBA" id="ARBA00022649"/>
    </source>
</evidence>
<dbReference type="GO" id="GO:0016787">
    <property type="term" value="F:hydrolase activity"/>
    <property type="evidence" value="ECO:0007669"/>
    <property type="project" value="UniProtKB-KW"/>
</dbReference>
<organism evidence="7 8">
    <name type="scientific">Cupriavidus taiwanensis</name>
    <dbReference type="NCBI Taxonomy" id="164546"/>
    <lineage>
        <taxon>Bacteria</taxon>
        <taxon>Pseudomonadati</taxon>
        <taxon>Pseudomonadota</taxon>
        <taxon>Betaproteobacteria</taxon>
        <taxon>Burkholderiales</taxon>
        <taxon>Burkholderiaceae</taxon>
        <taxon>Cupriavidus</taxon>
    </lineage>
</organism>
<evidence type="ECO:0000313" key="7">
    <source>
        <dbReference type="EMBL" id="SOY77958.1"/>
    </source>
</evidence>
<comment type="caution">
    <text evidence="7">The sequence shown here is derived from an EMBL/GenBank/DDBJ whole genome shotgun (WGS) entry which is preliminary data.</text>
</comment>
<name>A0A375CS32_9BURK</name>
<dbReference type="Proteomes" id="UP000256297">
    <property type="component" value="Unassembled WGS sequence"/>
</dbReference>
<evidence type="ECO:0000313" key="8">
    <source>
        <dbReference type="Proteomes" id="UP000256297"/>
    </source>
</evidence>
<dbReference type="GO" id="GO:0004519">
    <property type="term" value="F:endonuclease activity"/>
    <property type="evidence" value="ECO:0007669"/>
    <property type="project" value="UniProtKB-KW"/>
</dbReference>
<dbReference type="GO" id="GO:0006401">
    <property type="term" value="P:RNA catabolic process"/>
    <property type="evidence" value="ECO:0007669"/>
    <property type="project" value="InterPro"/>
</dbReference>
<sequence>MKRQLTFMADAWEDYVYWRGQDKKTLKRINALIQDAQREPFDGLGKPEPLRGNLSGYWSRRIDDSHRLVYFANDDELTIIACRLHYGDK</sequence>
<keyword evidence="5" id="KW-0378">Hydrolase</keyword>
<dbReference type="EMBL" id="OFSP01000079">
    <property type="protein sequence ID" value="SOY77958.1"/>
    <property type="molecule type" value="Genomic_DNA"/>
</dbReference>
<evidence type="ECO:0000256" key="6">
    <source>
        <dbReference type="ARBA" id="ARBA00030388"/>
    </source>
</evidence>
<dbReference type="GO" id="GO:0045892">
    <property type="term" value="P:negative regulation of DNA-templated transcription"/>
    <property type="evidence" value="ECO:0007669"/>
    <property type="project" value="TreeGrafter"/>
</dbReference>
<proteinExistence type="inferred from homology"/>
<dbReference type="Pfam" id="PF06769">
    <property type="entry name" value="YoeB_toxin"/>
    <property type="match status" value="1"/>
</dbReference>
<keyword evidence="3" id="KW-0540">Nuclease</keyword>
<dbReference type="AlphaFoldDB" id="A0A375CS32"/>
<evidence type="ECO:0000256" key="4">
    <source>
        <dbReference type="ARBA" id="ARBA00022759"/>
    </source>
</evidence>
<evidence type="ECO:0000256" key="3">
    <source>
        <dbReference type="ARBA" id="ARBA00022722"/>
    </source>
</evidence>
<comment type="similarity">
    <text evidence="1">Belongs to the YoeB family.</text>
</comment>
<dbReference type="InterPro" id="IPR035093">
    <property type="entry name" value="RelE/ParE_toxin_dom_sf"/>
</dbReference>
<dbReference type="RefSeq" id="WP_116343152.1">
    <property type="nucleotide sequence ID" value="NZ_OFSP01000079.1"/>
</dbReference>
<evidence type="ECO:0000256" key="5">
    <source>
        <dbReference type="ARBA" id="ARBA00022801"/>
    </source>
</evidence>
<protein>
    <recommendedName>
        <fullName evidence="6">Putative mRNA interferase YoeB</fullName>
    </recommendedName>
</protein>
<reference evidence="8" key="1">
    <citation type="submission" date="2018-01" db="EMBL/GenBank/DDBJ databases">
        <authorList>
            <person name="Gaut B.S."/>
            <person name="Morton B.R."/>
            <person name="Clegg M.T."/>
            <person name="Duvall M.R."/>
        </authorList>
    </citation>
    <scope>NUCLEOTIDE SEQUENCE [LARGE SCALE GENOMIC DNA]</scope>
</reference>
<dbReference type="Gene3D" id="3.30.2310.20">
    <property type="entry name" value="RelE-like"/>
    <property type="match status" value="1"/>
</dbReference>
<keyword evidence="4" id="KW-0255">Endonuclease</keyword>